<evidence type="ECO:0000313" key="1">
    <source>
        <dbReference type="EMBL" id="VEL36665.1"/>
    </source>
</evidence>
<proteinExistence type="predicted"/>
<keyword evidence="2" id="KW-1185">Reference proteome</keyword>
<accession>A0A3S5B875</accession>
<dbReference type="EMBL" id="CAAALY010252846">
    <property type="protein sequence ID" value="VEL36665.1"/>
    <property type="molecule type" value="Genomic_DNA"/>
</dbReference>
<dbReference type="AlphaFoldDB" id="A0A3S5B875"/>
<gene>
    <name evidence="1" type="ORF">PXEA_LOCUS30105</name>
</gene>
<dbReference type="Proteomes" id="UP000784294">
    <property type="component" value="Unassembled WGS sequence"/>
</dbReference>
<protein>
    <submittedName>
        <fullName evidence="1">Uncharacterized protein</fullName>
    </submittedName>
</protein>
<comment type="caution">
    <text evidence="1">The sequence shown here is derived from an EMBL/GenBank/DDBJ whole genome shotgun (WGS) entry which is preliminary data.</text>
</comment>
<sequence>MMVVMTIDLSGLISSGQKSNFAKPAISSHSQSRADVRSSEFIVAKALRDLVRCITERSVAFRDYDMELALKNVPTFELTVIGWSASPFATFTTT</sequence>
<reference evidence="1" key="1">
    <citation type="submission" date="2018-11" db="EMBL/GenBank/DDBJ databases">
        <authorList>
            <consortium name="Pathogen Informatics"/>
        </authorList>
    </citation>
    <scope>NUCLEOTIDE SEQUENCE</scope>
</reference>
<name>A0A3S5B875_9PLAT</name>
<evidence type="ECO:0000313" key="2">
    <source>
        <dbReference type="Proteomes" id="UP000784294"/>
    </source>
</evidence>
<organism evidence="1 2">
    <name type="scientific">Protopolystoma xenopodis</name>
    <dbReference type="NCBI Taxonomy" id="117903"/>
    <lineage>
        <taxon>Eukaryota</taxon>
        <taxon>Metazoa</taxon>
        <taxon>Spiralia</taxon>
        <taxon>Lophotrochozoa</taxon>
        <taxon>Platyhelminthes</taxon>
        <taxon>Monogenea</taxon>
        <taxon>Polyopisthocotylea</taxon>
        <taxon>Polystomatidea</taxon>
        <taxon>Polystomatidae</taxon>
        <taxon>Protopolystoma</taxon>
    </lineage>
</organism>